<keyword evidence="1" id="KW-0732">Signal</keyword>
<organism evidence="3 4">
    <name type="scientific">Paraherbaspirillum soli</name>
    <dbReference type="NCBI Taxonomy" id="631222"/>
    <lineage>
        <taxon>Bacteria</taxon>
        <taxon>Pseudomonadati</taxon>
        <taxon>Pseudomonadota</taxon>
        <taxon>Betaproteobacteria</taxon>
        <taxon>Burkholderiales</taxon>
        <taxon>Oxalobacteraceae</taxon>
        <taxon>Paraherbaspirillum</taxon>
    </lineage>
</organism>
<feature type="domain" description="DUF4382" evidence="2">
    <location>
        <begin position="37"/>
        <end position="188"/>
    </location>
</feature>
<dbReference type="RefSeq" id="WP_378997661.1">
    <property type="nucleotide sequence ID" value="NZ_JBHSMT010000014.1"/>
</dbReference>
<feature type="chain" id="PRO_5046832052" evidence="1">
    <location>
        <begin position="22"/>
        <end position="404"/>
    </location>
</feature>
<reference evidence="4" key="1">
    <citation type="journal article" date="2019" name="Int. J. Syst. Evol. Microbiol.">
        <title>The Global Catalogue of Microorganisms (GCM) 10K type strain sequencing project: providing services to taxonomists for standard genome sequencing and annotation.</title>
        <authorList>
            <consortium name="The Broad Institute Genomics Platform"/>
            <consortium name="The Broad Institute Genome Sequencing Center for Infectious Disease"/>
            <person name="Wu L."/>
            <person name="Ma J."/>
        </authorList>
    </citation>
    <scope>NUCLEOTIDE SEQUENCE [LARGE SCALE GENOMIC DNA]</scope>
    <source>
        <strain evidence="4">JCM 17066</strain>
    </source>
</reference>
<feature type="signal peptide" evidence="1">
    <location>
        <begin position="1"/>
        <end position="21"/>
    </location>
</feature>
<comment type="caution">
    <text evidence="3">The sequence shown here is derived from an EMBL/GenBank/DDBJ whole genome shotgun (WGS) entry which is preliminary data.</text>
</comment>
<evidence type="ECO:0000259" key="2">
    <source>
        <dbReference type="Pfam" id="PF14321"/>
    </source>
</evidence>
<evidence type="ECO:0000313" key="3">
    <source>
        <dbReference type="EMBL" id="MFC5474559.1"/>
    </source>
</evidence>
<gene>
    <name evidence="3" type="ORF">ACFPM8_11385</name>
</gene>
<keyword evidence="4" id="KW-1185">Reference proteome</keyword>
<evidence type="ECO:0000256" key="1">
    <source>
        <dbReference type="SAM" id="SignalP"/>
    </source>
</evidence>
<protein>
    <submittedName>
        <fullName evidence="3">DUF4382 domain-containing protein</fullName>
    </submittedName>
</protein>
<dbReference type="InterPro" id="IPR025491">
    <property type="entry name" value="DUF4382"/>
</dbReference>
<dbReference type="Pfam" id="PF14321">
    <property type="entry name" value="DUF4382"/>
    <property type="match status" value="1"/>
</dbReference>
<evidence type="ECO:0000313" key="4">
    <source>
        <dbReference type="Proteomes" id="UP001596045"/>
    </source>
</evidence>
<accession>A0ABW0M8N0</accession>
<dbReference type="PROSITE" id="PS51257">
    <property type="entry name" value="PROKAR_LIPOPROTEIN"/>
    <property type="match status" value="1"/>
</dbReference>
<proteinExistence type="predicted"/>
<dbReference type="EMBL" id="JBHSMT010000014">
    <property type="protein sequence ID" value="MFC5474559.1"/>
    <property type="molecule type" value="Genomic_DNA"/>
</dbReference>
<name>A0ABW0M8N0_9BURK</name>
<dbReference type="Proteomes" id="UP001596045">
    <property type="component" value="Unassembled WGS sequence"/>
</dbReference>
<sequence>MKYRIRLLCLSAAISAAALLAACGGGGSASGSFQGAGGLSVALTDAPSCGFDAVNVTVNKVRAHQSAVAGDNDPGWADITLNPARKINLLDLTNGVLEQLGQVNLVAGHYTQLRLVLDPNLGSGFANSVVPAGTVNEISLDTPSSVQSGVKLGNQFDVVSGLRTDLVLDFDACKSIVQKGNGGFALKPVVKVIPTDLNGIDGFINPALLNNHVMVTAQQNGTVVRSTAPDMTTGEFLLARLAPGNYDVVITADNSASTVIANVPVTSTTGKVVVSSANVPINLQSAATAAGIISGTVTLNPASATEIGYVAAKQSFAAGPTVTIKYQGANVTTGAYALNLPTAAPQLGQFSTNLPIVFATQTNTRPGTGKYALEASANGYLTISNPSVDITNANQSGINFTLTP</sequence>